<sequence>MYSFISTNEGLFTCPRHPSPRPIPCVRHVFPLLEVAAQQHDITPPQLPPQPFAERPRLLLAR</sequence>
<evidence type="ECO:0000313" key="2">
    <source>
        <dbReference type="Proteomes" id="UP001212803"/>
    </source>
</evidence>
<proteinExistence type="predicted"/>
<evidence type="ECO:0000313" key="1">
    <source>
        <dbReference type="EMBL" id="WBL37585.1"/>
    </source>
</evidence>
<reference evidence="1 2" key="1">
    <citation type="journal article" date="2023" name="ISME J.">
        <title>Thermophilic Dehalococcoidia with unusual traits shed light on an unexpected past.</title>
        <authorList>
            <person name="Palmer M."/>
            <person name="Covington J.K."/>
            <person name="Zhou E.M."/>
            <person name="Thomas S.C."/>
            <person name="Habib N."/>
            <person name="Seymour C.O."/>
            <person name="Lai D."/>
            <person name="Johnston J."/>
            <person name="Hashimi A."/>
            <person name="Jiao J.Y."/>
            <person name="Muok A.R."/>
            <person name="Liu L."/>
            <person name="Xian W.D."/>
            <person name="Zhi X.Y."/>
            <person name="Li M.M."/>
            <person name="Silva L.P."/>
            <person name="Bowen B.P."/>
            <person name="Louie K."/>
            <person name="Briegel A."/>
            <person name="Pett-Ridge J."/>
            <person name="Weber P.K."/>
            <person name="Tocheva E.I."/>
            <person name="Woyke T."/>
            <person name="Northen T.R."/>
            <person name="Mayali X."/>
            <person name="Li W.J."/>
            <person name="Hedlund B.P."/>
        </authorList>
    </citation>
    <scope>NUCLEOTIDE SEQUENCE [LARGE SCALE GENOMIC DNA]</scope>
    <source>
        <strain evidence="1 2">YIM 72310</strain>
    </source>
</reference>
<dbReference type="RefSeq" id="WP_270058099.1">
    <property type="nucleotide sequence ID" value="NZ_CP115149.1"/>
</dbReference>
<accession>A0ABY7MCE0</accession>
<dbReference type="EMBL" id="CP115149">
    <property type="protein sequence ID" value="WBL37585.1"/>
    <property type="molecule type" value="Genomic_DNA"/>
</dbReference>
<keyword evidence="2" id="KW-1185">Reference proteome</keyword>
<gene>
    <name evidence="1" type="ORF">O0235_10815</name>
</gene>
<protein>
    <submittedName>
        <fullName evidence="1">Uncharacterized protein</fullName>
    </submittedName>
</protein>
<name>A0ABY7MCE0_9CHLR</name>
<dbReference type="Proteomes" id="UP001212803">
    <property type="component" value="Chromosome"/>
</dbReference>
<organism evidence="1 2">
    <name type="scientific">Tepidiforma flava</name>
    <dbReference type="NCBI Taxonomy" id="3004094"/>
    <lineage>
        <taxon>Bacteria</taxon>
        <taxon>Bacillati</taxon>
        <taxon>Chloroflexota</taxon>
        <taxon>Tepidiformia</taxon>
        <taxon>Tepidiformales</taxon>
        <taxon>Tepidiformaceae</taxon>
        <taxon>Tepidiforma</taxon>
    </lineage>
</organism>